<name>A0ABQ4FYH9_9ACTN</name>
<dbReference type="EMBL" id="BOOC01000011">
    <property type="protein sequence ID" value="GIH39825.1"/>
    <property type="molecule type" value="Genomic_DNA"/>
</dbReference>
<evidence type="ECO:0000256" key="2">
    <source>
        <dbReference type="PROSITE-ProRule" id="PRU00335"/>
    </source>
</evidence>
<reference evidence="4 5" key="1">
    <citation type="submission" date="2021-01" db="EMBL/GenBank/DDBJ databases">
        <title>Whole genome shotgun sequence of Microbispora corallina NBRC 16416.</title>
        <authorList>
            <person name="Komaki H."/>
            <person name="Tamura T."/>
        </authorList>
    </citation>
    <scope>NUCLEOTIDE SEQUENCE [LARGE SCALE GENOMIC DNA]</scope>
    <source>
        <strain evidence="4 5">NBRC 16416</strain>
    </source>
</reference>
<comment type="caution">
    <text evidence="4">The sequence shown here is derived from an EMBL/GenBank/DDBJ whole genome shotgun (WGS) entry which is preliminary data.</text>
</comment>
<gene>
    <name evidence="4" type="ORF">Mco01_28250</name>
</gene>
<dbReference type="SUPFAM" id="SSF46689">
    <property type="entry name" value="Homeodomain-like"/>
    <property type="match status" value="1"/>
</dbReference>
<dbReference type="PANTHER" id="PTHR30055:SF242">
    <property type="entry name" value="HTH-TYPE TRANSCRIPTIONAL REPRESSOR KSTR"/>
    <property type="match status" value="1"/>
</dbReference>
<dbReference type="PROSITE" id="PS50977">
    <property type="entry name" value="HTH_TETR_2"/>
    <property type="match status" value="1"/>
</dbReference>
<dbReference type="Pfam" id="PF00440">
    <property type="entry name" value="TetR_N"/>
    <property type="match status" value="1"/>
</dbReference>
<keyword evidence="5" id="KW-1185">Reference proteome</keyword>
<proteinExistence type="predicted"/>
<dbReference type="Gene3D" id="1.10.357.10">
    <property type="entry name" value="Tetracycline Repressor, domain 2"/>
    <property type="match status" value="1"/>
</dbReference>
<accession>A0ABQ4FYH9</accession>
<keyword evidence="1 2" id="KW-0238">DNA-binding</keyword>
<dbReference type="Proteomes" id="UP000603904">
    <property type="component" value="Unassembled WGS sequence"/>
</dbReference>
<dbReference type="InterPro" id="IPR001647">
    <property type="entry name" value="HTH_TetR"/>
</dbReference>
<protein>
    <submittedName>
        <fullName evidence="4">Transcriptional regulator, TetR family protein</fullName>
    </submittedName>
</protein>
<dbReference type="InterPro" id="IPR050109">
    <property type="entry name" value="HTH-type_TetR-like_transc_reg"/>
</dbReference>
<dbReference type="Pfam" id="PF17925">
    <property type="entry name" value="TetR_C_20"/>
    <property type="match status" value="1"/>
</dbReference>
<feature type="DNA-binding region" description="H-T-H motif" evidence="2">
    <location>
        <begin position="42"/>
        <end position="61"/>
    </location>
</feature>
<evidence type="ECO:0000313" key="5">
    <source>
        <dbReference type="Proteomes" id="UP000603904"/>
    </source>
</evidence>
<sequence length="205" mass="22343">MPRIAEARSPAEPSSPEQRARHLRILRAAARMGAEKGLERVQMHDVAKEAGVAIATLYRYFPSKIHLFTAVMAEQIDRFREGAPRPRPGTAPEDAVSDLMVRASRELVRRPALAVAMIQSMSAAHAASVADAIRIDATFSGIVLDTLGIETPTAQDLTLVRLLLQCWYGLLQSSLNGRVPIEDAEDDIRTACRLLLAPRSNAVPG</sequence>
<evidence type="ECO:0000259" key="3">
    <source>
        <dbReference type="PROSITE" id="PS50977"/>
    </source>
</evidence>
<feature type="domain" description="HTH tetR-type" evidence="3">
    <location>
        <begin position="19"/>
        <end position="79"/>
    </location>
</feature>
<dbReference type="InterPro" id="IPR009057">
    <property type="entry name" value="Homeodomain-like_sf"/>
</dbReference>
<dbReference type="InterPro" id="IPR041642">
    <property type="entry name" value="KstR_C"/>
</dbReference>
<evidence type="ECO:0000313" key="4">
    <source>
        <dbReference type="EMBL" id="GIH39825.1"/>
    </source>
</evidence>
<evidence type="ECO:0000256" key="1">
    <source>
        <dbReference type="ARBA" id="ARBA00023125"/>
    </source>
</evidence>
<dbReference type="PRINTS" id="PR00455">
    <property type="entry name" value="HTHTETR"/>
</dbReference>
<organism evidence="4 5">
    <name type="scientific">Microbispora corallina</name>
    <dbReference type="NCBI Taxonomy" id="83302"/>
    <lineage>
        <taxon>Bacteria</taxon>
        <taxon>Bacillati</taxon>
        <taxon>Actinomycetota</taxon>
        <taxon>Actinomycetes</taxon>
        <taxon>Streptosporangiales</taxon>
        <taxon>Streptosporangiaceae</taxon>
        <taxon>Microbispora</taxon>
    </lineage>
</organism>
<dbReference type="PANTHER" id="PTHR30055">
    <property type="entry name" value="HTH-TYPE TRANSCRIPTIONAL REGULATOR RUTR"/>
    <property type="match status" value="1"/>
</dbReference>
<dbReference type="RefSeq" id="WP_204057318.1">
    <property type="nucleotide sequence ID" value="NZ_BAAAGP010000011.1"/>
</dbReference>